<organism evidence="1 2">
    <name type="scientific">Paramecium pentaurelia</name>
    <dbReference type="NCBI Taxonomy" id="43138"/>
    <lineage>
        <taxon>Eukaryota</taxon>
        <taxon>Sar</taxon>
        <taxon>Alveolata</taxon>
        <taxon>Ciliophora</taxon>
        <taxon>Intramacronucleata</taxon>
        <taxon>Oligohymenophorea</taxon>
        <taxon>Peniculida</taxon>
        <taxon>Parameciidae</taxon>
        <taxon>Paramecium</taxon>
    </lineage>
</organism>
<evidence type="ECO:0000313" key="1">
    <source>
        <dbReference type="EMBL" id="CAD8166923.1"/>
    </source>
</evidence>
<comment type="caution">
    <text evidence="1">The sequence shown here is derived from an EMBL/GenBank/DDBJ whole genome shotgun (WGS) entry which is preliminary data.</text>
</comment>
<reference evidence="1" key="1">
    <citation type="submission" date="2021-01" db="EMBL/GenBank/DDBJ databases">
        <authorList>
            <consortium name="Genoscope - CEA"/>
            <person name="William W."/>
        </authorList>
    </citation>
    <scope>NUCLEOTIDE SEQUENCE</scope>
</reference>
<accession>A0A8S1URT5</accession>
<keyword evidence="2" id="KW-1185">Reference proteome</keyword>
<dbReference type="AlphaFoldDB" id="A0A8S1URT5"/>
<name>A0A8S1URT5_9CILI</name>
<protein>
    <submittedName>
        <fullName evidence="1">Uncharacterized protein</fullName>
    </submittedName>
</protein>
<sequence>MSLTIHSLSYAASLIKPVHIIDLYAKSCVNVGECCACSKTGYCTSNHTCACTATQGGEQYGQTCLLNSTENAAVEKQLVSGADESQIASFSVIQVYDLLNRNSTLTFKQLNALYELGKSIAKNSVQQSEINWFLRSIEYMTQKLKTIKTLETSALQTFQIQIIDLIRSLMFKYIDLDSQKNVIYFEQGYFSAIIAKWKDTISYTNMKINQKQIKSAQCEYKFKSVLIKYKLVLAVSNDMLDSFLNSTFIYNSTVTYCQFMDKYGEIYFPPSSEFHYWHYVPNYDYEPLLKMQDVIGLGCFQIKQSNSVYSLEYNNQGCQYKQITTSRPVPYCQCNEPGFTFVQILWSDTKITQLALAAQAQSLNQQQTETQGQLLILIYLIIYILL</sequence>
<dbReference type="Proteomes" id="UP000689195">
    <property type="component" value="Unassembled WGS sequence"/>
</dbReference>
<proteinExistence type="predicted"/>
<dbReference type="OrthoDB" id="290613at2759"/>
<dbReference type="EMBL" id="CAJJDO010000046">
    <property type="protein sequence ID" value="CAD8166923.1"/>
    <property type="molecule type" value="Genomic_DNA"/>
</dbReference>
<gene>
    <name evidence="1" type="ORF">PPENT_87.1.T0460139</name>
</gene>
<evidence type="ECO:0000313" key="2">
    <source>
        <dbReference type="Proteomes" id="UP000689195"/>
    </source>
</evidence>